<dbReference type="PANTHER" id="PTHR42985:SF40">
    <property type="entry name" value="LD47995P-RELATED"/>
    <property type="match status" value="1"/>
</dbReference>
<dbReference type="Proteomes" id="UP000515154">
    <property type="component" value="Linkage group LG7"/>
</dbReference>
<feature type="transmembrane region" description="Helical" evidence="12">
    <location>
        <begin position="131"/>
        <end position="152"/>
    </location>
</feature>
<feature type="transmembrane region" description="Helical" evidence="12">
    <location>
        <begin position="87"/>
        <end position="110"/>
    </location>
</feature>
<feature type="transmembrane region" description="Helical" evidence="12">
    <location>
        <begin position="20"/>
        <end position="40"/>
    </location>
</feature>
<dbReference type="GO" id="GO:0005886">
    <property type="term" value="C:plasma membrane"/>
    <property type="evidence" value="ECO:0007669"/>
    <property type="project" value="UniProtKB-SubCell"/>
</dbReference>
<accession>A0A6P7SKD7</accession>
<keyword evidence="6 12" id="KW-1133">Transmembrane helix</keyword>
<dbReference type="PROSITE" id="PS50283">
    <property type="entry name" value="NA_SOLUT_SYMP_3"/>
    <property type="match status" value="1"/>
</dbReference>
<dbReference type="RefSeq" id="XP_029638918.1">
    <property type="nucleotide sequence ID" value="XM_029783058.2"/>
</dbReference>
<dbReference type="Gene3D" id="1.20.1730.10">
    <property type="entry name" value="Sodium/glucose cotransporter"/>
    <property type="match status" value="1"/>
</dbReference>
<evidence type="ECO:0000256" key="10">
    <source>
        <dbReference type="ARBA" id="ARBA00023201"/>
    </source>
</evidence>
<dbReference type="InterPro" id="IPR051163">
    <property type="entry name" value="Sodium:Solute_Symporter_SSF"/>
</dbReference>
<evidence type="ECO:0000256" key="1">
    <source>
        <dbReference type="ARBA" id="ARBA00004651"/>
    </source>
</evidence>
<evidence type="ECO:0000313" key="15">
    <source>
        <dbReference type="RefSeq" id="XP_029638918.1"/>
    </source>
</evidence>
<evidence type="ECO:0000313" key="16">
    <source>
        <dbReference type="RefSeq" id="XP_036360753.1"/>
    </source>
</evidence>
<feature type="transmembrane region" description="Helical" evidence="12">
    <location>
        <begin position="402"/>
        <end position="420"/>
    </location>
</feature>
<evidence type="ECO:0000256" key="6">
    <source>
        <dbReference type="ARBA" id="ARBA00022989"/>
    </source>
</evidence>
<dbReference type="Pfam" id="PF00474">
    <property type="entry name" value="SSF"/>
    <property type="match status" value="1"/>
</dbReference>
<feature type="transmembrane region" description="Helical" evidence="12">
    <location>
        <begin position="370"/>
        <end position="390"/>
    </location>
</feature>
<sequence length="543" mass="60160">MNTSTNTTTSESKELSTIDMVLLFVVVLLPVVCNLAYTIYRFITKKNTGRRVAVNTIPVALSLTASYLSANTIMGVPAIMINQGLTYWFLILVFPISMAIVAHLILPVTYNANLPDIYKYLELRYSRWFRLLGAAVFCILQMVYLSIVLHGPAIFFELILKKDSTVSIISIGLICSLYTALGGLKANTYIEAFQLITMFIGLLAIVISTFSSRNVAEVFYNATINDTAASMFQEGKNYSVTSTIIGGTVLYASIYAVNQSQVQRYFSCSSLKKAKWSLWLNSPGLIVIVSLCCMLGAVLRTSELKKESKIDKQAARFMVEEVDVGVAGLFVAGVFNATMSSISCGLSATNSVLFRNLLPKCITQMRNSEVASSILSFFVGILCIGLAILIKNQQGILKASFSFYGIFCCPMFGIFILGIFFPFVHKWGALVSLIVTIPFLLSLYIGNTMMPNPDFAKPLQNLYSINFFWYGPLGITMVIIIGIVFSKIIGGFQDPSDVPRYLLSPITLKIMDRRKKYEPEGDEKFYLQTMDSTETQKLNVSDA</sequence>
<evidence type="ECO:0000256" key="3">
    <source>
        <dbReference type="ARBA" id="ARBA00022448"/>
    </source>
</evidence>
<evidence type="ECO:0000256" key="4">
    <source>
        <dbReference type="ARBA" id="ARBA00022475"/>
    </source>
</evidence>
<evidence type="ECO:0000256" key="7">
    <source>
        <dbReference type="ARBA" id="ARBA00023053"/>
    </source>
</evidence>
<feature type="transmembrane region" description="Helical" evidence="12">
    <location>
        <begin position="467"/>
        <end position="485"/>
    </location>
</feature>
<dbReference type="InterPro" id="IPR038377">
    <property type="entry name" value="Na/Glc_symporter_sf"/>
</dbReference>
<feature type="transmembrane region" description="Helical" evidence="12">
    <location>
        <begin position="52"/>
        <end position="81"/>
    </location>
</feature>
<keyword evidence="13" id="KW-1185">Reference proteome</keyword>
<dbReference type="NCBIfam" id="TIGR00813">
    <property type="entry name" value="sss"/>
    <property type="match status" value="1"/>
</dbReference>
<feature type="transmembrane region" description="Helical" evidence="12">
    <location>
        <begin position="326"/>
        <end position="349"/>
    </location>
</feature>
<keyword evidence="5 12" id="KW-0812">Transmembrane</keyword>
<dbReference type="RefSeq" id="XP_029638917.1">
    <property type="nucleotide sequence ID" value="XM_029783057.2"/>
</dbReference>
<keyword evidence="9 12" id="KW-0472">Membrane</keyword>
<dbReference type="PANTHER" id="PTHR42985">
    <property type="entry name" value="SODIUM-COUPLED MONOCARBOXYLATE TRANSPORTER"/>
    <property type="match status" value="1"/>
</dbReference>
<feature type="transmembrane region" description="Helical" evidence="12">
    <location>
        <begin position="193"/>
        <end position="211"/>
    </location>
</feature>
<comment type="similarity">
    <text evidence="2 11">Belongs to the sodium:solute symporter (SSF) (TC 2.A.21) family.</text>
</comment>
<keyword evidence="8" id="KW-0406">Ion transport</keyword>
<evidence type="ECO:0000256" key="11">
    <source>
        <dbReference type="RuleBase" id="RU362091"/>
    </source>
</evidence>
<protein>
    <submittedName>
        <fullName evidence="14 15">Sodium-dependent multivitamin transporter-like</fullName>
    </submittedName>
</protein>
<feature type="transmembrane region" description="Helical" evidence="12">
    <location>
        <begin position="427"/>
        <end position="447"/>
    </location>
</feature>
<evidence type="ECO:0000313" key="14">
    <source>
        <dbReference type="RefSeq" id="XP_029638917.1"/>
    </source>
</evidence>
<evidence type="ECO:0000256" key="9">
    <source>
        <dbReference type="ARBA" id="ARBA00023136"/>
    </source>
</evidence>
<reference evidence="14 15" key="1">
    <citation type="submission" date="2025-08" db="UniProtKB">
        <authorList>
            <consortium name="RefSeq"/>
        </authorList>
    </citation>
    <scope>IDENTIFICATION</scope>
</reference>
<dbReference type="RefSeq" id="XP_036360754.1">
    <property type="nucleotide sequence ID" value="XM_036504861.1"/>
</dbReference>
<gene>
    <name evidence="14 15 16 17" type="primary">LOC115214036</name>
</gene>
<dbReference type="AlphaFoldDB" id="A0A6P7SKD7"/>
<evidence type="ECO:0000313" key="13">
    <source>
        <dbReference type="Proteomes" id="UP000515154"/>
    </source>
</evidence>
<dbReference type="InterPro" id="IPR001734">
    <property type="entry name" value="Na/solute_symporter"/>
</dbReference>
<keyword evidence="10" id="KW-0739">Sodium transport</keyword>
<keyword evidence="3" id="KW-0813">Transport</keyword>
<dbReference type="RefSeq" id="XP_036360753.1">
    <property type="nucleotide sequence ID" value="XM_036504860.1"/>
</dbReference>
<dbReference type="KEGG" id="osn:115214036"/>
<proteinExistence type="inferred from homology"/>
<feature type="transmembrane region" description="Helical" evidence="12">
    <location>
        <begin position="238"/>
        <end position="257"/>
    </location>
</feature>
<evidence type="ECO:0000256" key="8">
    <source>
        <dbReference type="ARBA" id="ARBA00023065"/>
    </source>
</evidence>
<organism evidence="13 14">
    <name type="scientific">Octopus sinensis</name>
    <name type="common">East Asian common octopus</name>
    <dbReference type="NCBI Taxonomy" id="2607531"/>
    <lineage>
        <taxon>Eukaryota</taxon>
        <taxon>Metazoa</taxon>
        <taxon>Spiralia</taxon>
        <taxon>Lophotrochozoa</taxon>
        <taxon>Mollusca</taxon>
        <taxon>Cephalopoda</taxon>
        <taxon>Coleoidea</taxon>
        <taxon>Octopodiformes</taxon>
        <taxon>Octopoda</taxon>
        <taxon>Incirrata</taxon>
        <taxon>Octopodidae</taxon>
        <taxon>Octopus</taxon>
    </lineage>
</organism>
<evidence type="ECO:0000256" key="5">
    <source>
        <dbReference type="ARBA" id="ARBA00022692"/>
    </source>
</evidence>
<feature type="transmembrane region" description="Helical" evidence="12">
    <location>
        <begin position="164"/>
        <end position="181"/>
    </location>
</feature>
<keyword evidence="7" id="KW-0915">Sodium</keyword>
<feature type="transmembrane region" description="Helical" evidence="12">
    <location>
        <begin position="278"/>
        <end position="299"/>
    </location>
</feature>
<evidence type="ECO:0000256" key="12">
    <source>
        <dbReference type="SAM" id="Phobius"/>
    </source>
</evidence>
<dbReference type="GO" id="GO:0006814">
    <property type="term" value="P:sodium ion transport"/>
    <property type="evidence" value="ECO:0007669"/>
    <property type="project" value="UniProtKB-KW"/>
</dbReference>
<comment type="subcellular location">
    <subcellularLocation>
        <location evidence="1">Cell membrane</location>
        <topology evidence="1">Multi-pass membrane protein</topology>
    </subcellularLocation>
</comment>
<evidence type="ECO:0000256" key="2">
    <source>
        <dbReference type="ARBA" id="ARBA00006434"/>
    </source>
</evidence>
<name>A0A6P7SKD7_9MOLL</name>
<keyword evidence="4" id="KW-1003">Cell membrane</keyword>
<evidence type="ECO:0000313" key="17">
    <source>
        <dbReference type="RefSeq" id="XP_036360754.1"/>
    </source>
</evidence>
<dbReference type="GO" id="GO:0015293">
    <property type="term" value="F:symporter activity"/>
    <property type="evidence" value="ECO:0007669"/>
    <property type="project" value="TreeGrafter"/>
</dbReference>